<feature type="domain" description="RNase NYN" evidence="2">
    <location>
        <begin position="358"/>
        <end position="508"/>
    </location>
</feature>
<dbReference type="FunFam" id="3.40.50.11980:FF:000001">
    <property type="entry name" value="ZC3H12A isoform 1"/>
    <property type="match status" value="1"/>
</dbReference>
<dbReference type="Proteomes" id="UP000075881">
    <property type="component" value="Unassembled WGS sequence"/>
</dbReference>
<feature type="region of interest" description="Disordered" evidence="1">
    <location>
        <begin position="323"/>
        <end position="345"/>
    </location>
</feature>
<feature type="compositionally biased region" description="Polar residues" evidence="1">
    <location>
        <begin position="125"/>
        <end position="144"/>
    </location>
</feature>
<feature type="compositionally biased region" description="Polar residues" evidence="1">
    <location>
        <begin position="11"/>
        <end position="22"/>
    </location>
</feature>
<dbReference type="InterPro" id="IPR051101">
    <property type="entry name" value="ZC3H12/N4BP1_RNase_Reg"/>
</dbReference>
<evidence type="ECO:0000256" key="1">
    <source>
        <dbReference type="SAM" id="MobiDB-lite"/>
    </source>
</evidence>
<dbReference type="STRING" id="43041.A0A182JXS2"/>
<reference evidence="4" key="1">
    <citation type="submission" date="2013-03" db="EMBL/GenBank/DDBJ databases">
        <title>The Genome Sequence of Anopheles christyi ACHKN1017.</title>
        <authorList>
            <consortium name="The Broad Institute Genomics Platform"/>
            <person name="Neafsey D.E."/>
            <person name="Besansky N."/>
            <person name="Walker B."/>
            <person name="Young S.K."/>
            <person name="Zeng Q."/>
            <person name="Gargeya S."/>
            <person name="Fitzgerald M."/>
            <person name="Haas B."/>
            <person name="Abouelleil A."/>
            <person name="Allen A.W."/>
            <person name="Alvarado L."/>
            <person name="Arachchi H.M."/>
            <person name="Berlin A.M."/>
            <person name="Chapman S.B."/>
            <person name="Gainer-Dewar J."/>
            <person name="Goldberg J."/>
            <person name="Griggs A."/>
            <person name="Gujja S."/>
            <person name="Hansen M."/>
            <person name="Howarth C."/>
            <person name="Imamovic A."/>
            <person name="Ireland A."/>
            <person name="Larimer J."/>
            <person name="McCowan C."/>
            <person name="Murphy C."/>
            <person name="Pearson M."/>
            <person name="Poon T.W."/>
            <person name="Priest M."/>
            <person name="Roberts A."/>
            <person name="Saif S."/>
            <person name="Shea T."/>
            <person name="Sisk P."/>
            <person name="Sykes S."/>
            <person name="Wortman J."/>
            <person name="Nusbaum C."/>
            <person name="Birren B."/>
        </authorList>
    </citation>
    <scope>NUCLEOTIDE SEQUENCE [LARGE SCALE GENOMIC DNA]</scope>
    <source>
        <strain evidence="4">ACHKN1017</strain>
    </source>
</reference>
<accession>A0A182JXS2</accession>
<feature type="compositionally biased region" description="Polar residues" evidence="1">
    <location>
        <begin position="324"/>
        <end position="339"/>
    </location>
</feature>
<dbReference type="EnsemblMetazoa" id="ACHR003304-RA">
    <property type="protein sequence ID" value="ACHR003304-PA"/>
    <property type="gene ID" value="ACHR003304"/>
</dbReference>
<feature type="compositionally biased region" description="Basic residues" evidence="1">
    <location>
        <begin position="1"/>
        <end position="10"/>
    </location>
</feature>
<feature type="region of interest" description="Disordered" evidence="1">
    <location>
        <begin position="1"/>
        <end position="144"/>
    </location>
</feature>
<dbReference type="Gene3D" id="3.40.50.11980">
    <property type="match status" value="1"/>
</dbReference>
<keyword evidence="4" id="KW-1185">Reference proteome</keyword>
<dbReference type="Pfam" id="PF11977">
    <property type="entry name" value="RNase_Zc3h12a"/>
    <property type="match status" value="1"/>
</dbReference>
<feature type="compositionally biased region" description="Low complexity" evidence="1">
    <location>
        <begin position="100"/>
        <end position="115"/>
    </location>
</feature>
<feature type="region of interest" description="Disordered" evidence="1">
    <location>
        <begin position="290"/>
        <end position="311"/>
    </location>
</feature>
<feature type="compositionally biased region" description="Basic residues" evidence="1">
    <location>
        <begin position="23"/>
        <end position="42"/>
    </location>
</feature>
<proteinExistence type="predicted"/>
<evidence type="ECO:0000313" key="4">
    <source>
        <dbReference type="Proteomes" id="UP000075881"/>
    </source>
</evidence>
<evidence type="ECO:0000313" key="3">
    <source>
        <dbReference type="EnsemblMetazoa" id="ACHR003304-PA"/>
    </source>
</evidence>
<sequence>MARNKGKKQTTRAAEQRQSITKLKSRITKSKATKTGAKKKAKKIVEKFENMQRQQLNTSPGKMLQQTKRKSQENIRKLSAFAEKRRKGQDAKQLRSMQATSGSTMMSNTTNVNNNRQPDALKQLPASSNGTEKQQKNGISNNTTQKPAAYTIVIDDSDEEKATATTTQTLFYVDRNPGIREEEVPLYVVSTDVEESVTNDDPHAVNEQSAIIQPDDSVIVLDNTIDQTVNDSMKEMQINVDVETIVLPSSTNTAAVTSSSSSTATSTSNVQSTVAETIISDVIDLSDYSDSEQPCSSYTANTKTPPFPALDRIPLGYSVPKARANNNRAQQKSQKNGKANTKDPPIRELDEEKTMQKKRMVVIDGNNVAFGHLNGKMFSVKGLELCINYFKKLGHEVTAVVPQFKLKRHQSTDAGLLEQLHRQGDVTLAPCKSLPGQFSSSYDDRLILSIAEQFDGVIVSNDNFRDLLDISPAWRRIIETRVIGYSWVKDCFFLPDDPYGRYGPTLKQILNGKSR</sequence>
<dbReference type="InterPro" id="IPR021869">
    <property type="entry name" value="RNase_Zc3h12_NYN"/>
</dbReference>
<dbReference type="GO" id="GO:0005634">
    <property type="term" value="C:nucleus"/>
    <property type="evidence" value="ECO:0007669"/>
    <property type="project" value="TreeGrafter"/>
</dbReference>
<dbReference type="VEuPathDB" id="VectorBase:ACHR003304"/>
<protein>
    <submittedName>
        <fullName evidence="3">RNase_Zc3h12a domain-containing protein</fullName>
    </submittedName>
</protein>
<dbReference type="PANTHER" id="PTHR12876">
    <property type="entry name" value="N4BP1-RELATED"/>
    <property type="match status" value="1"/>
</dbReference>
<dbReference type="AlphaFoldDB" id="A0A182JXS2"/>
<organism evidence="3 4">
    <name type="scientific">Anopheles christyi</name>
    <dbReference type="NCBI Taxonomy" id="43041"/>
    <lineage>
        <taxon>Eukaryota</taxon>
        <taxon>Metazoa</taxon>
        <taxon>Ecdysozoa</taxon>
        <taxon>Arthropoda</taxon>
        <taxon>Hexapoda</taxon>
        <taxon>Insecta</taxon>
        <taxon>Pterygota</taxon>
        <taxon>Neoptera</taxon>
        <taxon>Endopterygota</taxon>
        <taxon>Diptera</taxon>
        <taxon>Nematocera</taxon>
        <taxon>Culicoidea</taxon>
        <taxon>Culicidae</taxon>
        <taxon>Anophelinae</taxon>
        <taxon>Anopheles</taxon>
    </lineage>
</organism>
<feature type="compositionally biased region" description="Polar residues" evidence="1">
    <location>
        <begin position="291"/>
        <end position="304"/>
    </location>
</feature>
<dbReference type="PANTHER" id="PTHR12876:SF35">
    <property type="entry name" value="LD08718P-RELATED"/>
    <property type="match status" value="1"/>
</dbReference>
<name>A0A182JXS2_9DIPT</name>
<dbReference type="GO" id="GO:0003729">
    <property type="term" value="F:mRNA binding"/>
    <property type="evidence" value="ECO:0007669"/>
    <property type="project" value="TreeGrafter"/>
</dbReference>
<evidence type="ECO:0000259" key="2">
    <source>
        <dbReference type="Pfam" id="PF11977"/>
    </source>
</evidence>
<reference evidence="3" key="2">
    <citation type="submission" date="2020-05" db="UniProtKB">
        <authorList>
            <consortium name="EnsemblMetazoa"/>
        </authorList>
    </citation>
    <scope>IDENTIFICATION</scope>
    <source>
        <strain evidence="3">ACHKN1017</strain>
    </source>
</reference>
<dbReference type="GO" id="GO:0004521">
    <property type="term" value="F:RNA endonuclease activity"/>
    <property type="evidence" value="ECO:0007669"/>
    <property type="project" value="TreeGrafter"/>
</dbReference>
<dbReference type="GO" id="GO:0036464">
    <property type="term" value="C:cytoplasmic ribonucleoprotein granule"/>
    <property type="evidence" value="ECO:0007669"/>
    <property type="project" value="TreeGrafter"/>
</dbReference>
<dbReference type="CDD" id="cd18719">
    <property type="entry name" value="PIN_Zc3h12a-N4BP1-like"/>
    <property type="match status" value="1"/>
</dbReference>
<feature type="compositionally biased region" description="Polar residues" evidence="1">
    <location>
        <begin position="51"/>
        <end position="66"/>
    </location>
</feature>